<evidence type="ECO:0000313" key="2">
    <source>
        <dbReference type="EMBL" id="RDU72400.1"/>
    </source>
</evidence>
<comment type="caution">
    <text evidence="2">The sequence shown here is derived from an EMBL/GenBank/DDBJ whole genome shotgun (WGS) entry which is preliminary data.</text>
</comment>
<reference evidence="2 3" key="1">
    <citation type="submission" date="2018-04" db="EMBL/GenBank/DDBJ databases">
        <title>Novel Campyloabacter and Helicobacter Species and Strains.</title>
        <authorList>
            <person name="Mannion A.J."/>
            <person name="Shen Z."/>
            <person name="Fox J.G."/>
        </authorList>
    </citation>
    <scope>NUCLEOTIDE SEQUENCE [LARGE SCALE GENOMIC DNA]</scope>
    <source>
        <strain evidence="2 3">MIT 97-5075</strain>
    </source>
</reference>
<dbReference type="AlphaFoldDB" id="A0A3D8J585"/>
<dbReference type="SUPFAM" id="SSF141571">
    <property type="entry name" value="Pentapeptide repeat-like"/>
    <property type="match status" value="1"/>
</dbReference>
<dbReference type="OrthoDB" id="5354002at2"/>
<keyword evidence="3" id="KW-1185">Reference proteome</keyword>
<organism evidence="2 3">
    <name type="scientific">Helicobacter aurati</name>
    <dbReference type="NCBI Taxonomy" id="137778"/>
    <lineage>
        <taxon>Bacteria</taxon>
        <taxon>Pseudomonadati</taxon>
        <taxon>Campylobacterota</taxon>
        <taxon>Epsilonproteobacteria</taxon>
        <taxon>Campylobacterales</taxon>
        <taxon>Helicobacteraceae</taxon>
        <taxon>Helicobacter</taxon>
    </lineage>
</organism>
<keyword evidence="1" id="KW-0732">Signal</keyword>
<evidence type="ECO:0000256" key="1">
    <source>
        <dbReference type="SAM" id="SignalP"/>
    </source>
</evidence>
<name>A0A3D8J585_9HELI</name>
<dbReference type="Proteomes" id="UP000256424">
    <property type="component" value="Unassembled WGS sequence"/>
</dbReference>
<gene>
    <name evidence="2" type="ORF">CQA66_04885</name>
</gene>
<feature type="signal peptide" evidence="1">
    <location>
        <begin position="1"/>
        <end position="24"/>
    </location>
</feature>
<dbReference type="EMBL" id="NXLW01000007">
    <property type="protein sequence ID" value="RDU72400.1"/>
    <property type="molecule type" value="Genomic_DNA"/>
</dbReference>
<dbReference type="InterPro" id="IPR011889">
    <property type="entry name" value="Liste_lipo_26"/>
</dbReference>
<dbReference type="NCBIfam" id="TIGR02167">
    <property type="entry name" value="Liste_lipo_26"/>
    <property type="match status" value="1"/>
</dbReference>
<dbReference type="RefSeq" id="WP_104762821.1">
    <property type="nucleotide sequence ID" value="NZ_FZPM01000009.1"/>
</dbReference>
<protein>
    <submittedName>
        <fullName evidence="2">BspA family leucine-rich repeat surface protein</fullName>
    </submittedName>
</protein>
<feature type="chain" id="PRO_5017813939" evidence="1">
    <location>
        <begin position="25"/>
        <end position="246"/>
    </location>
</feature>
<evidence type="ECO:0000313" key="3">
    <source>
        <dbReference type="Proteomes" id="UP000256424"/>
    </source>
</evidence>
<accession>A0A3D8J585</accession>
<dbReference type="InterPro" id="IPR005046">
    <property type="entry name" value="DUF285"/>
</dbReference>
<dbReference type="Pfam" id="PF03382">
    <property type="entry name" value="DUF285"/>
    <property type="match status" value="1"/>
</dbReference>
<sequence>MRQKMLLYISCFYLLLYSMLDAQAVVQTKKYSPSTRYYLERLLKDPTIPLAEIDTSKITDMSRLFQNSLRKDFTGIETWDVSNVKDMSYMFAGAKFFNQNIESWNVANVQFMSGMFYEARQFNQPLNGWDVSNVRFMFSMFLGAINFNQPLDSWNVKNVEAMGSMFYNARKFNQDISQWNLAKIKNTRDMFHNAKMFNQDLESWNLAKLHNKEKMFFRSGMRTIPSWYQEEWRKEQELERLKRHFH</sequence>
<proteinExistence type="predicted"/>